<dbReference type="GO" id="GO:0003984">
    <property type="term" value="F:acetolactate synthase activity"/>
    <property type="evidence" value="ECO:0007669"/>
    <property type="project" value="UniProtKB-EC"/>
</dbReference>
<keyword evidence="8 10" id="KW-0808">Transferase</keyword>
<dbReference type="EMBL" id="JAGFNY010000002">
    <property type="protein sequence ID" value="MBW7569539.1"/>
    <property type="molecule type" value="Genomic_DNA"/>
</dbReference>
<dbReference type="Pfam" id="PF22629">
    <property type="entry name" value="ACT_AHAS_ss"/>
    <property type="match status" value="1"/>
</dbReference>
<accession>A0ABS7DE31</accession>
<dbReference type="PROSITE" id="PS51671">
    <property type="entry name" value="ACT"/>
    <property type="match status" value="1"/>
</dbReference>
<dbReference type="InterPro" id="IPR039557">
    <property type="entry name" value="AHAS_ACT"/>
</dbReference>
<comment type="caution">
    <text evidence="10">The sequence shown here is derived from an EMBL/GenBank/DDBJ whole genome shotgun (WGS) entry which is preliminary data.</text>
</comment>
<evidence type="ECO:0000313" key="10">
    <source>
        <dbReference type="EMBL" id="MBW7569539.1"/>
    </source>
</evidence>
<comment type="pathway">
    <text evidence="1 8">Amino-acid biosynthesis; L-isoleucine biosynthesis; L-isoleucine from 2-oxobutanoate: step 1/4.</text>
</comment>
<dbReference type="CDD" id="cd04878">
    <property type="entry name" value="ACT_AHAS"/>
    <property type="match status" value="1"/>
</dbReference>
<feature type="domain" description="ACT" evidence="9">
    <location>
        <begin position="4"/>
        <end position="78"/>
    </location>
</feature>
<evidence type="ECO:0000256" key="1">
    <source>
        <dbReference type="ARBA" id="ARBA00004974"/>
    </source>
</evidence>
<keyword evidence="6 8" id="KW-0100">Branched-chain amino acid biosynthesis</keyword>
<comment type="catalytic activity">
    <reaction evidence="7 8">
        <text>2 pyruvate + H(+) = (2S)-2-acetolactate + CO2</text>
        <dbReference type="Rhea" id="RHEA:25249"/>
        <dbReference type="ChEBI" id="CHEBI:15361"/>
        <dbReference type="ChEBI" id="CHEBI:15378"/>
        <dbReference type="ChEBI" id="CHEBI:16526"/>
        <dbReference type="ChEBI" id="CHEBI:58476"/>
        <dbReference type="EC" id="2.2.1.6"/>
    </reaction>
</comment>
<evidence type="ECO:0000256" key="8">
    <source>
        <dbReference type="RuleBase" id="RU368092"/>
    </source>
</evidence>
<evidence type="ECO:0000259" key="9">
    <source>
        <dbReference type="PROSITE" id="PS51671"/>
    </source>
</evidence>
<evidence type="ECO:0000256" key="5">
    <source>
        <dbReference type="ARBA" id="ARBA00022605"/>
    </source>
</evidence>
<keyword evidence="11" id="KW-1185">Reference proteome</keyword>
<dbReference type="Gene3D" id="3.30.70.1150">
    <property type="entry name" value="ACT-like. Chain A, domain 2"/>
    <property type="match status" value="1"/>
</dbReference>
<protein>
    <recommendedName>
        <fullName evidence="8">Acetolactate synthase small subunit</fullName>
        <shortName evidence="8">AHAS</shortName>
        <shortName evidence="8">ALS</shortName>
        <ecNumber evidence="8">2.2.1.6</ecNumber>
    </recommendedName>
    <alternativeName>
        <fullName evidence="8">Acetohydroxy-acid synthase small subunit</fullName>
    </alternativeName>
</protein>
<name>A0ABS7DE31_9GAMM</name>
<comment type="pathway">
    <text evidence="2 8">Amino-acid biosynthesis; L-valine biosynthesis; L-valine from pyruvate: step 1/4.</text>
</comment>
<keyword evidence="5 8" id="KW-0028">Amino-acid biosynthesis</keyword>
<comment type="subunit">
    <text evidence="4 8">Dimer of large and small chains.</text>
</comment>
<dbReference type="InterPro" id="IPR054480">
    <property type="entry name" value="AHAS_small-like_ACT"/>
</dbReference>
<dbReference type="RefSeq" id="WP_219936179.1">
    <property type="nucleotide sequence ID" value="NZ_JAGFNY010000002.1"/>
</dbReference>
<evidence type="ECO:0000256" key="4">
    <source>
        <dbReference type="ARBA" id="ARBA00011744"/>
    </source>
</evidence>
<dbReference type="NCBIfam" id="NF008864">
    <property type="entry name" value="PRK11895.1"/>
    <property type="match status" value="1"/>
</dbReference>
<evidence type="ECO:0000256" key="6">
    <source>
        <dbReference type="ARBA" id="ARBA00023304"/>
    </source>
</evidence>
<dbReference type="InterPro" id="IPR045865">
    <property type="entry name" value="ACT-like_dom_sf"/>
</dbReference>
<dbReference type="PANTHER" id="PTHR30239">
    <property type="entry name" value="ACETOLACTATE SYNTHASE SMALL SUBUNIT"/>
    <property type="match status" value="1"/>
</dbReference>
<dbReference type="Pfam" id="PF10369">
    <property type="entry name" value="ALS_ss_C"/>
    <property type="match status" value="1"/>
</dbReference>
<dbReference type="InterPro" id="IPR027271">
    <property type="entry name" value="Acetolactate_synth/TF_NikR_C"/>
</dbReference>
<dbReference type="InterPro" id="IPR019455">
    <property type="entry name" value="Acetolactate_synth_ssu_C"/>
</dbReference>
<dbReference type="PANTHER" id="PTHR30239:SF0">
    <property type="entry name" value="ACETOLACTATE SYNTHASE SMALL SUBUNIT 1, CHLOROPLASTIC"/>
    <property type="match status" value="1"/>
</dbReference>
<sequence length="167" mass="18675">MRQIISILLENEVGALSRVVGLFSQRGYSIENITAAPTEDAALSRITILTDGDEAIVERITKQLHKLVNVIKVSSKQDDSSNIVSREILFVKVQAIGHTQREEIKTLCDIFKAQIVDITPELYILQYVDTSFEVDRFLKAVKEQAEVVETVRSGVCGIFRGEQSLHS</sequence>
<comment type="similarity">
    <text evidence="3 8">Belongs to the acetolactate synthase small subunit family.</text>
</comment>
<dbReference type="Proteomes" id="UP000731465">
    <property type="component" value="Unassembled WGS sequence"/>
</dbReference>
<gene>
    <name evidence="10" type="primary">ilvN</name>
    <name evidence="10" type="ORF">J5V48_01355</name>
</gene>
<evidence type="ECO:0000313" key="11">
    <source>
        <dbReference type="Proteomes" id="UP000731465"/>
    </source>
</evidence>
<organism evidence="10 11">
    <name type="scientific">Succinivibrio faecicola</name>
    <dbReference type="NCBI Taxonomy" id="2820300"/>
    <lineage>
        <taxon>Bacteria</taxon>
        <taxon>Pseudomonadati</taxon>
        <taxon>Pseudomonadota</taxon>
        <taxon>Gammaproteobacteria</taxon>
        <taxon>Aeromonadales</taxon>
        <taxon>Succinivibrionaceae</taxon>
        <taxon>Succinivibrio</taxon>
    </lineage>
</organism>
<comment type="function">
    <text evidence="8">Catalyzes the conversion of 2 pyruvate molecules into acetolactate in the first common step of the biosynthetic pathway of the branched-amino acids such as leucine, isoleucine, and valine.</text>
</comment>
<reference evidence="10 11" key="1">
    <citation type="submission" date="2021-03" db="EMBL/GenBank/DDBJ databases">
        <title>Succinivibrio sp. nov. isolated from feces of cow.</title>
        <authorList>
            <person name="Choi J.-Y."/>
        </authorList>
    </citation>
    <scope>NUCLEOTIDE SEQUENCE [LARGE SCALE GENOMIC DNA]</scope>
    <source>
        <strain evidence="10 11">AGMB01872</strain>
    </source>
</reference>
<proteinExistence type="inferred from homology"/>
<dbReference type="Gene3D" id="3.30.70.260">
    <property type="match status" value="1"/>
</dbReference>
<evidence type="ECO:0000256" key="3">
    <source>
        <dbReference type="ARBA" id="ARBA00006341"/>
    </source>
</evidence>
<dbReference type="InterPro" id="IPR002912">
    <property type="entry name" value="ACT_dom"/>
</dbReference>
<evidence type="ECO:0000256" key="7">
    <source>
        <dbReference type="ARBA" id="ARBA00048670"/>
    </source>
</evidence>
<dbReference type="NCBIfam" id="TIGR00119">
    <property type="entry name" value="acolac_sm"/>
    <property type="match status" value="1"/>
</dbReference>
<dbReference type="SUPFAM" id="SSF55021">
    <property type="entry name" value="ACT-like"/>
    <property type="match status" value="2"/>
</dbReference>
<dbReference type="InterPro" id="IPR004789">
    <property type="entry name" value="Acetalactate_synth_ssu"/>
</dbReference>
<evidence type="ECO:0000256" key="2">
    <source>
        <dbReference type="ARBA" id="ARBA00005025"/>
    </source>
</evidence>
<dbReference type="EC" id="2.2.1.6" evidence="8"/>